<proteinExistence type="predicted"/>
<sequence>MNGTQQRPPAPQDRYPRRLRLEHPTQHGILLDHTRDYRPLTNWCRSALPSHGARLAKVARLLIENSHQHSRSGLPGGTVRVVLDQSRHLLPHLFVTDQGPLEANTIDYPRLNARDPRSGLAVVEKLSVYWDFSWDWDGHRIKSTTMQVVFDLTADR</sequence>
<feature type="region of interest" description="Disordered" evidence="1">
    <location>
        <begin position="1"/>
        <end position="27"/>
    </location>
</feature>
<reference evidence="2 3" key="1">
    <citation type="submission" date="2020-08" db="EMBL/GenBank/DDBJ databases">
        <title>Sequencing the genomes of 1000 actinobacteria strains.</title>
        <authorList>
            <person name="Klenk H.-P."/>
        </authorList>
    </citation>
    <scope>NUCLEOTIDE SEQUENCE [LARGE SCALE GENOMIC DNA]</scope>
    <source>
        <strain evidence="2 3">DSM 44598</strain>
    </source>
</reference>
<evidence type="ECO:0000313" key="3">
    <source>
        <dbReference type="Proteomes" id="UP000579647"/>
    </source>
</evidence>
<feature type="compositionally biased region" description="Basic and acidic residues" evidence="1">
    <location>
        <begin position="14"/>
        <end position="27"/>
    </location>
</feature>
<evidence type="ECO:0000256" key="1">
    <source>
        <dbReference type="SAM" id="MobiDB-lite"/>
    </source>
</evidence>
<comment type="caution">
    <text evidence="2">The sequence shown here is derived from an EMBL/GenBank/DDBJ whole genome shotgun (WGS) entry which is preliminary data.</text>
</comment>
<keyword evidence="3" id="KW-1185">Reference proteome</keyword>
<evidence type="ECO:0000313" key="2">
    <source>
        <dbReference type="EMBL" id="MBB5489474.1"/>
    </source>
</evidence>
<dbReference type="RefSeq" id="WP_184361646.1">
    <property type="nucleotide sequence ID" value="NZ_BAAAKM010000136.1"/>
</dbReference>
<dbReference type="AlphaFoldDB" id="A0A840W0H8"/>
<gene>
    <name evidence="2" type="ORF">HNR07_000611</name>
</gene>
<evidence type="ECO:0008006" key="4">
    <source>
        <dbReference type="Google" id="ProtNLM"/>
    </source>
</evidence>
<accession>A0A840W0H8</accession>
<protein>
    <recommendedName>
        <fullName evidence="4">ATP-binding protein</fullName>
    </recommendedName>
</protein>
<name>A0A840W0H8_9ACTN</name>
<dbReference type="Proteomes" id="UP000579647">
    <property type="component" value="Unassembled WGS sequence"/>
</dbReference>
<dbReference type="EMBL" id="JACHDO010000001">
    <property type="protein sequence ID" value="MBB5489474.1"/>
    <property type="molecule type" value="Genomic_DNA"/>
</dbReference>
<organism evidence="2 3">
    <name type="scientific">Nocardiopsis metallicus</name>
    <dbReference type="NCBI Taxonomy" id="179819"/>
    <lineage>
        <taxon>Bacteria</taxon>
        <taxon>Bacillati</taxon>
        <taxon>Actinomycetota</taxon>
        <taxon>Actinomycetes</taxon>
        <taxon>Streptosporangiales</taxon>
        <taxon>Nocardiopsidaceae</taxon>
        <taxon>Nocardiopsis</taxon>
    </lineage>
</organism>